<name>A0A2H3DK88_ARMGA</name>
<organism evidence="1 2">
    <name type="scientific">Armillaria gallica</name>
    <name type="common">Bulbous honey fungus</name>
    <name type="synonym">Armillaria bulbosa</name>
    <dbReference type="NCBI Taxonomy" id="47427"/>
    <lineage>
        <taxon>Eukaryota</taxon>
        <taxon>Fungi</taxon>
        <taxon>Dikarya</taxon>
        <taxon>Basidiomycota</taxon>
        <taxon>Agaricomycotina</taxon>
        <taxon>Agaricomycetes</taxon>
        <taxon>Agaricomycetidae</taxon>
        <taxon>Agaricales</taxon>
        <taxon>Marasmiineae</taxon>
        <taxon>Physalacriaceae</taxon>
        <taxon>Armillaria</taxon>
    </lineage>
</organism>
<protein>
    <submittedName>
        <fullName evidence="1">Uncharacterized protein</fullName>
    </submittedName>
</protein>
<dbReference type="EMBL" id="KZ293654">
    <property type="protein sequence ID" value="PBK94274.1"/>
    <property type="molecule type" value="Genomic_DNA"/>
</dbReference>
<dbReference type="InParanoid" id="A0A2H3DK88"/>
<evidence type="ECO:0000313" key="1">
    <source>
        <dbReference type="EMBL" id="PBK94274.1"/>
    </source>
</evidence>
<proteinExistence type="predicted"/>
<gene>
    <name evidence="1" type="ORF">ARMGADRAFT_1029415</name>
</gene>
<accession>A0A2H3DK88</accession>
<dbReference type="AlphaFoldDB" id="A0A2H3DK88"/>
<keyword evidence="2" id="KW-1185">Reference proteome</keyword>
<dbReference type="Proteomes" id="UP000217790">
    <property type="component" value="Unassembled WGS sequence"/>
</dbReference>
<reference evidence="2" key="1">
    <citation type="journal article" date="2017" name="Nat. Ecol. Evol.">
        <title>Genome expansion and lineage-specific genetic innovations in the forest pathogenic fungi Armillaria.</title>
        <authorList>
            <person name="Sipos G."/>
            <person name="Prasanna A.N."/>
            <person name="Walter M.C."/>
            <person name="O'Connor E."/>
            <person name="Balint B."/>
            <person name="Krizsan K."/>
            <person name="Kiss B."/>
            <person name="Hess J."/>
            <person name="Varga T."/>
            <person name="Slot J."/>
            <person name="Riley R."/>
            <person name="Boka B."/>
            <person name="Rigling D."/>
            <person name="Barry K."/>
            <person name="Lee J."/>
            <person name="Mihaltcheva S."/>
            <person name="LaButti K."/>
            <person name="Lipzen A."/>
            <person name="Waldron R."/>
            <person name="Moloney N.M."/>
            <person name="Sperisen C."/>
            <person name="Kredics L."/>
            <person name="Vagvoelgyi C."/>
            <person name="Patrignani A."/>
            <person name="Fitzpatrick D."/>
            <person name="Nagy I."/>
            <person name="Doyle S."/>
            <person name="Anderson J.B."/>
            <person name="Grigoriev I.V."/>
            <person name="Gueldener U."/>
            <person name="Muensterkoetter M."/>
            <person name="Nagy L.G."/>
        </authorList>
    </citation>
    <scope>NUCLEOTIDE SEQUENCE [LARGE SCALE GENOMIC DNA]</scope>
    <source>
        <strain evidence="2">Ar21-2</strain>
    </source>
</reference>
<sequence>MSFPLHLKNPLPLIGFWYASSDINIFELNGHDLSPEEKACRLFDLHTLHTLTGQLKQLKATDRVAGCMFIEVLSLSVSVTVTFLLNKINSCGAFKHSFSDLTHANGSSSFKTIQTKGSTIKSWDQVELLTVQCVMKMMFVSNKDQVYILDKAEGNTVQVSGCPMWGTVW</sequence>
<evidence type="ECO:0000313" key="2">
    <source>
        <dbReference type="Proteomes" id="UP000217790"/>
    </source>
</evidence>